<dbReference type="PANTHER" id="PTHR46471:SF2">
    <property type="entry name" value="CHITIN DEACETYLASE-RELATED"/>
    <property type="match status" value="1"/>
</dbReference>
<dbReference type="PROSITE" id="PS50941">
    <property type="entry name" value="CHIT_BIND_I_2"/>
    <property type="match status" value="1"/>
</dbReference>
<evidence type="ECO:0000313" key="10">
    <source>
        <dbReference type="Proteomes" id="UP000193944"/>
    </source>
</evidence>
<keyword evidence="2 7" id="KW-0147">Chitin-binding</keyword>
<feature type="disulfide bond" evidence="7">
    <location>
        <begin position="48"/>
        <end position="60"/>
    </location>
</feature>
<dbReference type="InterPro" id="IPR036861">
    <property type="entry name" value="Endochitinase-like_sf"/>
</dbReference>
<evidence type="ECO:0000256" key="7">
    <source>
        <dbReference type="PROSITE-ProRule" id="PRU00261"/>
    </source>
</evidence>
<keyword evidence="6" id="KW-0119">Carbohydrate metabolism</keyword>
<dbReference type="GO" id="GO:0046872">
    <property type="term" value="F:metal ion binding"/>
    <property type="evidence" value="ECO:0007669"/>
    <property type="project" value="UniProtKB-KW"/>
</dbReference>
<dbReference type="InterPro" id="IPR001002">
    <property type="entry name" value="Chitin-bd_1"/>
</dbReference>
<dbReference type="STRING" id="1754192.A0A1Y1WQN4"/>
<organism evidence="9 10">
    <name type="scientific">Anaeromyces robustus</name>
    <dbReference type="NCBI Taxonomy" id="1754192"/>
    <lineage>
        <taxon>Eukaryota</taxon>
        <taxon>Fungi</taxon>
        <taxon>Fungi incertae sedis</taxon>
        <taxon>Chytridiomycota</taxon>
        <taxon>Chytridiomycota incertae sedis</taxon>
        <taxon>Neocallimastigomycetes</taxon>
        <taxon>Neocallimastigales</taxon>
        <taxon>Neocallimastigaceae</taxon>
        <taxon>Anaeromyces</taxon>
    </lineage>
</organism>
<sequence>MLEYDILTYYNIHLTPISPNSKLKLGEIGVLVDTKTKDGKCGNGYGKCNPEECCSKYGYCGKTAEYCSAEKECQSQYGDCKCGKKFGNCPGGQCCSKLGFCGTTVDHCSDDKGYQFYFDDCKCGSTFGNCPIYACCKRPMKNPAKITTT</sequence>
<protein>
    <recommendedName>
        <fullName evidence="8">Chitin-binding type-1 domain-containing protein</fullName>
    </recommendedName>
</protein>
<dbReference type="SUPFAM" id="SSF57016">
    <property type="entry name" value="Plant lectins/antimicrobial peptides"/>
    <property type="match status" value="2"/>
</dbReference>
<dbReference type="InterPro" id="IPR018371">
    <property type="entry name" value="Chitin-binding_1_CS"/>
</dbReference>
<accession>A0A1Y1WQN4</accession>
<evidence type="ECO:0000256" key="5">
    <source>
        <dbReference type="ARBA" id="ARBA00022801"/>
    </source>
</evidence>
<feature type="disulfide bond" evidence="7">
    <location>
        <begin position="53"/>
        <end position="67"/>
    </location>
</feature>
<comment type="caution">
    <text evidence="7">Lacks conserved residue(s) required for the propagation of feature annotation.</text>
</comment>
<dbReference type="CDD" id="cd00035">
    <property type="entry name" value="ChtBD1"/>
    <property type="match status" value="1"/>
</dbReference>
<keyword evidence="4" id="KW-0732">Signal</keyword>
<dbReference type="Gene3D" id="3.30.60.10">
    <property type="entry name" value="Endochitinase-like"/>
    <property type="match status" value="2"/>
</dbReference>
<keyword evidence="7" id="KW-1015">Disulfide bond</keyword>
<proteinExistence type="predicted"/>
<comment type="cofactor">
    <cofactor evidence="1">
        <name>Co(2+)</name>
        <dbReference type="ChEBI" id="CHEBI:48828"/>
    </cofactor>
</comment>
<dbReference type="PROSITE" id="PS00026">
    <property type="entry name" value="CHIT_BIND_I_1"/>
    <property type="match status" value="1"/>
</dbReference>
<evidence type="ECO:0000256" key="4">
    <source>
        <dbReference type="ARBA" id="ARBA00022729"/>
    </source>
</evidence>
<dbReference type="OrthoDB" id="73875at2759"/>
<evidence type="ECO:0000256" key="3">
    <source>
        <dbReference type="ARBA" id="ARBA00022723"/>
    </source>
</evidence>
<dbReference type="AlphaFoldDB" id="A0A1Y1WQN4"/>
<dbReference type="PANTHER" id="PTHR46471">
    <property type="entry name" value="CHITIN DEACETYLASE"/>
    <property type="match status" value="1"/>
</dbReference>
<evidence type="ECO:0000256" key="6">
    <source>
        <dbReference type="ARBA" id="ARBA00023277"/>
    </source>
</evidence>
<reference evidence="9 10" key="2">
    <citation type="submission" date="2016-08" db="EMBL/GenBank/DDBJ databases">
        <title>Pervasive Adenine N6-methylation of Active Genes in Fungi.</title>
        <authorList>
            <consortium name="DOE Joint Genome Institute"/>
            <person name="Mondo S.J."/>
            <person name="Dannebaum R.O."/>
            <person name="Kuo R.C."/>
            <person name="Labutti K."/>
            <person name="Haridas S."/>
            <person name="Kuo A."/>
            <person name="Salamov A."/>
            <person name="Ahrendt S.R."/>
            <person name="Lipzen A."/>
            <person name="Sullivan W."/>
            <person name="Andreopoulos W.B."/>
            <person name="Clum A."/>
            <person name="Lindquist E."/>
            <person name="Daum C."/>
            <person name="Ramamoorthy G.K."/>
            <person name="Gryganskyi A."/>
            <person name="Culley D."/>
            <person name="Magnuson J.K."/>
            <person name="James T.Y."/>
            <person name="O'Malley M.A."/>
            <person name="Stajich J.E."/>
            <person name="Spatafora J.W."/>
            <person name="Visel A."/>
            <person name="Grigoriev I.V."/>
        </authorList>
    </citation>
    <scope>NUCLEOTIDE SEQUENCE [LARGE SCALE GENOMIC DNA]</scope>
    <source>
        <strain evidence="9 10">S4</strain>
    </source>
</reference>
<evidence type="ECO:0000256" key="2">
    <source>
        <dbReference type="ARBA" id="ARBA00022669"/>
    </source>
</evidence>
<dbReference type="GO" id="GO:0016787">
    <property type="term" value="F:hydrolase activity"/>
    <property type="evidence" value="ECO:0007669"/>
    <property type="project" value="UniProtKB-KW"/>
</dbReference>
<dbReference type="Proteomes" id="UP000193944">
    <property type="component" value="Unassembled WGS sequence"/>
</dbReference>
<keyword evidence="5" id="KW-0378">Hydrolase</keyword>
<evidence type="ECO:0000313" key="9">
    <source>
        <dbReference type="EMBL" id="ORX75705.1"/>
    </source>
</evidence>
<keyword evidence="3" id="KW-0479">Metal-binding</keyword>
<comment type="caution">
    <text evidence="9">The sequence shown here is derived from an EMBL/GenBank/DDBJ whole genome shotgun (WGS) entry which is preliminary data.</text>
</comment>
<evidence type="ECO:0000256" key="1">
    <source>
        <dbReference type="ARBA" id="ARBA00001941"/>
    </source>
</evidence>
<dbReference type="Pfam" id="PF00187">
    <property type="entry name" value="Chitin_bind_1"/>
    <property type="match status" value="2"/>
</dbReference>
<evidence type="ECO:0000259" key="8">
    <source>
        <dbReference type="PROSITE" id="PS50941"/>
    </source>
</evidence>
<reference evidence="9 10" key="1">
    <citation type="submission" date="2016-08" db="EMBL/GenBank/DDBJ databases">
        <title>A Parts List for Fungal Cellulosomes Revealed by Comparative Genomics.</title>
        <authorList>
            <consortium name="DOE Joint Genome Institute"/>
            <person name="Haitjema C.H."/>
            <person name="Gilmore S.P."/>
            <person name="Henske J.K."/>
            <person name="Solomon K.V."/>
            <person name="De Groot R."/>
            <person name="Kuo A."/>
            <person name="Mondo S.J."/>
            <person name="Salamov A.A."/>
            <person name="Labutti K."/>
            <person name="Zhao Z."/>
            <person name="Chiniquy J."/>
            <person name="Barry K."/>
            <person name="Brewer H.M."/>
            <person name="Purvine S.O."/>
            <person name="Wright A.T."/>
            <person name="Boxma B."/>
            <person name="Van Alen T."/>
            <person name="Hackstein J.H."/>
            <person name="Baker S.E."/>
            <person name="Grigoriev I.V."/>
            <person name="O'Malley M.A."/>
        </authorList>
    </citation>
    <scope>NUCLEOTIDE SEQUENCE [LARGE SCALE GENOMIC DNA]</scope>
    <source>
        <strain evidence="9 10">S4</strain>
    </source>
</reference>
<feature type="domain" description="Chitin-binding type-1" evidence="8">
    <location>
        <begin position="38"/>
        <end position="82"/>
    </location>
</feature>
<name>A0A1Y1WQN4_9FUNG</name>
<dbReference type="SMART" id="SM00270">
    <property type="entry name" value="ChtBD1"/>
    <property type="match status" value="2"/>
</dbReference>
<keyword evidence="10" id="KW-1185">Reference proteome</keyword>
<dbReference type="EMBL" id="MCFG01000341">
    <property type="protein sequence ID" value="ORX75705.1"/>
    <property type="molecule type" value="Genomic_DNA"/>
</dbReference>
<gene>
    <name evidence="9" type="ORF">BCR32DRAFT_284928</name>
</gene>
<dbReference type="GO" id="GO:0008061">
    <property type="term" value="F:chitin binding"/>
    <property type="evidence" value="ECO:0007669"/>
    <property type="project" value="UniProtKB-UniRule"/>
</dbReference>